<dbReference type="PRINTS" id="PR00598">
    <property type="entry name" value="HTHMARR"/>
</dbReference>
<dbReference type="Gene3D" id="1.10.10.10">
    <property type="entry name" value="Winged helix-like DNA-binding domain superfamily/Winged helix DNA-binding domain"/>
    <property type="match status" value="1"/>
</dbReference>
<evidence type="ECO:0000313" key="2">
    <source>
        <dbReference type="EMBL" id="MDY3563180.1"/>
    </source>
</evidence>
<dbReference type="InterPro" id="IPR036388">
    <property type="entry name" value="WH-like_DNA-bd_sf"/>
</dbReference>
<accession>A0ABU5F7A2</accession>
<dbReference type="PANTHER" id="PTHR33164:SF101">
    <property type="entry name" value="TRANSCRIPTIONAL REPRESSOR MPRA"/>
    <property type="match status" value="1"/>
</dbReference>
<gene>
    <name evidence="2" type="ORF">R5W23_004679</name>
</gene>
<dbReference type="EMBL" id="JAXBLV010000233">
    <property type="protein sequence ID" value="MDY3563180.1"/>
    <property type="molecule type" value="Genomic_DNA"/>
</dbReference>
<dbReference type="SUPFAM" id="SSF46785">
    <property type="entry name" value="Winged helix' DNA-binding domain"/>
    <property type="match status" value="1"/>
</dbReference>
<dbReference type="Proteomes" id="UP001272242">
    <property type="component" value="Unassembled WGS sequence"/>
</dbReference>
<feature type="domain" description="HTH marR-type" evidence="1">
    <location>
        <begin position="12"/>
        <end position="146"/>
    </location>
</feature>
<organism evidence="2 3">
    <name type="scientific">Gemmata algarum</name>
    <dbReference type="NCBI Taxonomy" id="2975278"/>
    <lineage>
        <taxon>Bacteria</taxon>
        <taxon>Pseudomonadati</taxon>
        <taxon>Planctomycetota</taxon>
        <taxon>Planctomycetia</taxon>
        <taxon>Gemmatales</taxon>
        <taxon>Gemmataceae</taxon>
        <taxon>Gemmata</taxon>
    </lineage>
</organism>
<dbReference type="InterPro" id="IPR039422">
    <property type="entry name" value="MarR/SlyA-like"/>
</dbReference>
<keyword evidence="3" id="KW-1185">Reference proteome</keyword>
<evidence type="ECO:0000259" key="1">
    <source>
        <dbReference type="PROSITE" id="PS50995"/>
    </source>
</evidence>
<comment type="caution">
    <text evidence="2">The sequence shown here is derived from an EMBL/GenBank/DDBJ whole genome shotgun (WGS) entry which is preliminary data.</text>
</comment>
<dbReference type="PANTHER" id="PTHR33164">
    <property type="entry name" value="TRANSCRIPTIONAL REGULATOR, MARR FAMILY"/>
    <property type="match status" value="1"/>
</dbReference>
<sequence>MAAPQRRFDSPEQEAFLGLWRTFDRLRALEDELFARYELTPQQYNALRLLRATQPGTLRTLDLAARLVSRAPDVTRMLDKLAERKLVDRQRSEANRREVHVSITPAGVALLDELHAPLRECHARQLGHLSREQLRDLTALLRAARLPHEDADSSWR</sequence>
<dbReference type="RefSeq" id="WP_320689422.1">
    <property type="nucleotide sequence ID" value="NZ_JAXBLV010000233.1"/>
</dbReference>
<evidence type="ECO:0000313" key="3">
    <source>
        <dbReference type="Proteomes" id="UP001272242"/>
    </source>
</evidence>
<dbReference type="SMART" id="SM00347">
    <property type="entry name" value="HTH_MARR"/>
    <property type="match status" value="1"/>
</dbReference>
<name>A0ABU5F7A2_9BACT</name>
<dbReference type="InterPro" id="IPR036390">
    <property type="entry name" value="WH_DNA-bd_sf"/>
</dbReference>
<protein>
    <submittedName>
        <fullName evidence="2">MarR family transcriptional regulator</fullName>
    </submittedName>
</protein>
<dbReference type="InterPro" id="IPR000835">
    <property type="entry name" value="HTH_MarR-typ"/>
</dbReference>
<proteinExistence type="predicted"/>
<dbReference type="Pfam" id="PF01047">
    <property type="entry name" value="MarR"/>
    <property type="match status" value="1"/>
</dbReference>
<dbReference type="PROSITE" id="PS50995">
    <property type="entry name" value="HTH_MARR_2"/>
    <property type="match status" value="1"/>
</dbReference>
<reference evidence="3" key="1">
    <citation type="journal article" date="2023" name="Mar. Drugs">
        <title>Gemmata algarum, a Novel Planctomycete Isolated from an Algal Mat, Displays Antimicrobial Activity.</title>
        <authorList>
            <person name="Kumar G."/>
            <person name="Kallscheuer N."/>
            <person name="Kashif M."/>
            <person name="Ahamad S."/>
            <person name="Jagadeeshwari U."/>
            <person name="Pannikurungottu S."/>
            <person name="Haufschild T."/>
            <person name="Kabuu M."/>
            <person name="Sasikala C."/>
            <person name="Jogler C."/>
            <person name="Ramana C."/>
        </authorList>
    </citation>
    <scope>NUCLEOTIDE SEQUENCE [LARGE SCALE GENOMIC DNA]</scope>
    <source>
        <strain evidence="3">JC673</strain>
    </source>
</reference>